<keyword evidence="6" id="KW-1185">Reference proteome</keyword>
<accession>A0A8S1YRS9</accession>
<dbReference type="GO" id="GO:1990904">
    <property type="term" value="C:ribonucleoprotein complex"/>
    <property type="evidence" value="ECO:0007669"/>
    <property type="project" value="TreeGrafter"/>
</dbReference>
<keyword evidence="1" id="KW-0963">Cytoplasm</keyword>
<dbReference type="GO" id="GO:0005829">
    <property type="term" value="C:cytosol"/>
    <property type="evidence" value="ECO:0007669"/>
    <property type="project" value="TreeGrafter"/>
</dbReference>
<evidence type="ECO:0000256" key="2">
    <source>
        <dbReference type="ARBA" id="ARBA00022768"/>
    </source>
</evidence>
<dbReference type="GO" id="GO:0043022">
    <property type="term" value="F:ribosome binding"/>
    <property type="evidence" value="ECO:0007669"/>
    <property type="project" value="TreeGrafter"/>
</dbReference>
<dbReference type="GO" id="GO:0003746">
    <property type="term" value="F:translation elongation factor activity"/>
    <property type="evidence" value="ECO:0007669"/>
    <property type="project" value="UniProtKB-KW"/>
</dbReference>
<name>A0A8S1YRS9_PAROT</name>
<evidence type="ECO:0000259" key="4">
    <source>
        <dbReference type="Pfam" id="PF00009"/>
    </source>
</evidence>
<dbReference type="Proteomes" id="UP000683925">
    <property type="component" value="Unassembled WGS sequence"/>
</dbReference>
<keyword evidence="2" id="KW-0251">Elongation factor</keyword>
<comment type="caution">
    <text evidence="5">The sequence shown here is derived from an EMBL/GenBank/DDBJ whole genome shotgun (WGS) entry which is preliminary data.</text>
</comment>
<dbReference type="AlphaFoldDB" id="A0A8S1YRS9"/>
<dbReference type="PANTHER" id="PTHR42908">
    <property type="entry name" value="TRANSLATION ELONGATION FACTOR-RELATED"/>
    <property type="match status" value="1"/>
</dbReference>
<feature type="domain" description="Tr-type G" evidence="4">
    <location>
        <begin position="30"/>
        <end position="191"/>
    </location>
</feature>
<protein>
    <recommendedName>
        <fullName evidence="4">Tr-type G domain-containing protein</fullName>
    </recommendedName>
</protein>
<gene>
    <name evidence="5" type="ORF">POCTA_138.1.T2610005</name>
</gene>
<dbReference type="OMA" id="NICEIEH"/>
<organism evidence="5 6">
    <name type="scientific">Paramecium octaurelia</name>
    <dbReference type="NCBI Taxonomy" id="43137"/>
    <lineage>
        <taxon>Eukaryota</taxon>
        <taxon>Sar</taxon>
        <taxon>Alveolata</taxon>
        <taxon>Ciliophora</taxon>
        <taxon>Intramacronucleata</taxon>
        <taxon>Oligohymenophorea</taxon>
        <taxon>Peniculida</taxon>
        <taxon>Parameciidae</taxon>
        <taxon>Paramecium</taxon>
    </lineage>
</organism>
<dbReference type="PANTHER" id="PTHR42908:SF10">
    <property type="entry name" value="EUKARYOTIC TRANSLATION ELONGATION FACTOR 2"/>
    <property type="match status" value="1"/>
</dbReference>
<evidence type="ECO:0000313" key="6">
    <source>
        <dbReference type="Proteomes" id="UP000683925"/>
    </source>
</evidence>
<dbReference type="Pfam" id="PF00009">
    <property type="entry name" value="GTP_EFTU"/>
    <property type="match status" value="1"/>
</dbReference>
<proteinExistence type="predicted"/>
<dbReference type="OrthoDB" id="364892at2759"/>
<dbReference type="InterPro" id="IPR000795">
    <property type="entry name" value="T_Tr_GTP-bd_dom"/>
</dbReference>
<dbReference type="GO" id="GO:0005525">
    <property type="term" value="F:GTP binding"/>
    <property type="evidence" value="ECO:0007669"/>
    <property type="project" value="InterPro"/>
</dbReference>
<evidence type="ECO:0000256" key="3">
    <source>
        <dbReference type="ARBA" id="ARBA00022917"/>
    </source>
</evidence>
<dbReference type="GO" id="GO:0003924">
    <property type="term" value="F:GTPase activity"/>
    <property type="evidence" value="ECO:0007669"/>
    <property type="project" value="InterPro"/>
</dbReference>
<dbReference type="EMBL" id="CAJJDP010000265">
    <property type="protein sequence ID" value="CAD8215462.1"/>
    <property type="molecule type" value="Genomic_DNA"/>
</dbReference>
<reference evidence="5" key="1">
    <citation type="submission" date="2021-01" db="EMBL/GenBank/DDBJ databases">
        <authorList>
            <consortium name="Genoscope - CEA"/>
            <person name="William W."/>
        </authorList>
    </citation>
    <scope>NUCLEOTIDE SEQUENCE</scope>
</reference>
<evidence type="ECO:0000313" key="5">
    <source>
        <dbReference type="EMBL" id="CAD8215462.1"/>
    </source>
</evidence>
<evidence type="ECO:0000256" key="1">
    <source>
        <dbReference type="ARBA" id="ARBA00022490"/>
    </source>
</evidence>
<sequence>MNDSLISKIINENGQLNIKLKIQGINNQDNIRNICEIEHVDHGRQTIIDQLLNTSGINLIDQSKEVLIINKNTKFSLQQQQLFNLIDCPRLLNLVSEAISSSLRVSDGFQIVVDYLDGTVYSTESILRMAVQEKVKPVLMVNKLDRAIQEIQQDSETIQTIQHYLHTNQMIWQGTVAFGSGKNGWSSTCIKFAELYDTQFNTESKKLQDKILGENYLDTETNSWIKDSHKNNSKEF</sequence>
<keyword evidence="3" id="KW-0648">Protein biosynthesis</keyword>